<comment type="subcellular location">
    <subcellularLocation>
        <location evidence="1 4">Nucleus</location>
    </subcellularLocation>
</comment>
<feature type="domain" description="RING-type" evidence="7">
    <location>
        <begin position="220"/>
        <end position="262"/>
    </location>
</feature>
<keyword evidence="5" id="KW-0862">Zinc</keyword>
<evidence type="ECO:0000313" key="8">
    <source>
        <dbReference type="EMBL" id="GBG69339.1"/>
    </source>
</evidence>
<dbReference type="SUPFAM" id="SSF57850">
    <property type="entry name" value="RING/U-box"/>
    <property type="match status" value="2"/>
</dbReference>
<keyword evidence="5" id="KW-0479">Metal-binding</keyword>
<dbReference type="EMBL" id="BFEA01000113">
    <property type="protein sequence ID" value="GBG69339.1"/>
    <property type="molecule type" value="Genomic_DNA"/>
</dbReference>
<dbReference type="Pfam" id="PF15906">
    <property type="entry name" value="zf-NOSIP"/>
    <property type="match status" value="1"/>
</dbReference>
<comment type="similarity">
    <text evidence="2 4">Belongs to the NOSIP family.</text>
</comment>
<evidence type="ECO:0000256" key="5">
    <source>
        <dbReference type="PROSITE-ProRule" id="PRU00175"/>
    </source>
</evidence>
<gene>
    <name evidence="8" type="ORF">CBR_g4035</name>
</gene>
<dbReference type="GO" id="GO:0061630">
    <property type="term" value="F:ubiquitin protein ligase activity"/>
    <property type="evidence" value="ECO:0007669"/>
    <property type="project" value="EnsemblPlants"/>
</dbReference>
<protein>
    <recommendedName>
        <fullName evidence="7">RING-type domain-containing protein</fullName>
    </recommendedName>
</protein>
<evidence type="ECO:0000256" key="1">
    <source>
        <dbReference type="ARBA" id="ARBA00004123"/>
    </source>
</evidence>
<dbReference type="FunFam" id="3.30.40.10:FF:000330">
    <property type="entry name" value="nitric oxide synthase-interacting protein-like"/>
    <property type="match status" value="1"/>
</dbReference>
<comment type="caution">
    <text evidence="8">The sequence shown here is derived from an EMBL/GenBank/DDBJ whole genome shotgun (WGS) entry which is preliminary data.</text>
</comment>
<proteinExistence type="inferred from homology"/>
<dbReference type="InterPro" id="IPR016818">
    <property type="entry name" value="NOSIP"/>
</dbReference>
<dbReference type="PROSITE" id="PS50089">
    <property type="entry name" value="ZF_RING_2"/>
    <property type="match status" value="1"/>
</dbReference>
<dbReference type="PANTHER" id="PTHR13063:SF10">
    <property type="entry name" value="NITRIC OXIDE SYNTHASE-INTERACTING PROTEIN"/>
    <property type="match status" value="1"/>
</dbReference>
<dbReference type="PIRSF" id="PIRSF023577">
    <property type="entry name" value="ENOS_interacting"/>
    <property type="match status" value="1"/>
</dbReference>
<reference evidence="8 9" key="1">
    <citation type="journal article" date="2018" name="Cell">
        <title>The Chara Genome: Secondary Complexity and Implications for Plant Terrestrialization.</title>
        <authorList>
            <person name="Nishiyama T."/>
            <person name="Sakayama H."/>
            <person name="Vries J.D."/>
            <person name="Buschmann H."/>
            <person name="Saint-Marcoux D."/>
            <person name="Ullrich K.K."/>
            <person name="Haas F.B."/>
            <person name="Vanderstraeten L."/>
            <person name="Becker D."/>
            <person name="Lang D."/>
            <person name="Vosolsobe S."/>
            <person name="Rombauts S."/>
            <person name="Wilhelmsson P.K.I."/>
            <person name="Janitza P."/>
            <person name="Kern R."/>
            <person name="Heyl A."/>
            <person name="Rumpler F."/>
            <person name="Villalobos L.I.A.C."/>
            <person name="Clay J.M."/>
            <person name="Skokan R."/>
            <person name="Toyoda A."/>
            <person name="Suzuki Y."/>
            <person name="Kagoshima H."/>
            <person name="Schijlen E."/>
            <person name="Tajeshwar N."/>
            <person name="Catarino B."/>
            <person name="Hetherington A.J."/>
            <person name="Saltykova A."/>
            <person name="Bonnot C."/>
            <person name="Breuninger H."/>
            <person name="Symeonidi A."/>
            <person name="Radhakrishnan G.V."/>
            <person name="Van Nieuwerburgh F."/>
            <person name="Deforce D."/>
            <person name="Chang C."/>
            <person name="Karol K.G."/>
            <person name="Hedrich R."/>
            <person name="Ulvskov P."/>
            <person name="Glockner G."/>
            <person name="Delwiche C.F."/>
            <person name="Petrasek J."/>
            <person name="Van de Peer Y."/>
            <person name="Friml J."/>
            <person name="Beilby M."/>
            <person name="Dolan L."/>
            <person name="Kohara Y."/>
            <person name="Sugano S."/>
            <person name="Fujiyama A."/>
            <person name="Delaux P.-M."/>
            <person name="Quint M."/>
            <person name="TheiBen G."/>
            <person name="Hagemann M."/>
            <person name="Harholt J."/>
            <person name="Dunand C."/>
            <person name="Zachgo S."/>
            <person name="Langdale J."/>
            <person name="Maumus F."/>
            <person name="Straeten D.V.D."/>
            <person name="Gould S.B."/>
            <person name="Rensing S.A."/>
        </authorList>
    </citation>
    <scope>NUCLEOTIDE SEQUENCE [LARGE SCALE GENOMIC DNA]</scope>
    <source>
        <strain evidence="8 9">S276</strain>
    </source>
</reference>
<dbReference type="GO" id="GO:0016607">
    <property type="term" value="C:nuclear speck"/>
    <property type="evidence" value="ECO:0007669"/>
    <property type="project" value="EnsemblPlants"/>
</dbReference>
<keyword evidence="5" id="KW-0863">Zinc-finger</keyword>
<dbReference type="GO" id="GO:0008270">
    <property type="term" value="F:zinc ion binding"/>
    <property type="evidence" value="ECO:0007669"/>
    <property type="project" value="UniProtKB-KW"/>
</dbReference>
<dbReference type="InterPro" id="IPR013083">
    <property type="entry name" value="Znf_RING/FYVE/PHD"/>
</dbReference>
<dbReference type="OrthoDB" id="116827at2759"/>
<dbReference type="STRING" id="69332.A0A388KH19"/>
<sequence>MPQRHSKNNNDLAFFTYDERRKLGYGTQKERLGKDSLKAFDACCLCLKAVIEPLCCQAGHIFCKECIYECLLAQKKDIKRKQALYQAQTLKDKELQAEREASERARVLEQFDRQNNRAVPGGAGKVQQSQHEQDTPSRFHGANSVKVTAYEEEALRTMKAFWLPSATPEAPQRVEKPVDHTVCPEGKEKLRLKDLFALRFDVVPNRESKTIELGGDRFRCPSCATVFTNSSTLVAIETCGHVLCSRCTSKFVVSDKMCCICSVPCKSRHLVQVQKGGTGFAAHGDTLNASALKLVGSGSGLGDSRPATKL</sequence>
<dbReference type="InterPro" id="IPR031790">
    <property type="entry name" value="Znf-NOSIP"/>
</dbReference>
<evidence type="ECO:0000256" key="6">
    <source>
        <dbReference type="SAM" id="MobiDB-lite"/>
    </source>
</evidence>
<dbReference type="InterPro" id="IPR001841">
    <property type="entry name" value="Znf_RING"/>
</dbReference>
<name>A0A388KH19_CHABU</name>
<dbReference type="OMA" id="PCVTKFM"/>
<dbReference type="GO" id="GO:0009640">
    <property type="term" value="P:photomorphogenesis"/>
    <property type="evidence" value="ECO:0007669"/>
    <property type="project" value="EnsemblPlants"/>
</dbReference>
<organism evidence="8 9">
    <name type="scientific">Chara braunii</name>
    <name type="common">Braun's stonewort</name>
    <dbReference type="NCBI Taxonomy" id="69332"/>
    <lineage>
        <taxon>Eukaryota</taxon>
        <taxon>Viridiplantae</taxon>
        <taxon>Streptophyta</taxon>
        <taxon>Charophyceae</taxon>
        <taxon>Charales</taxon>
        <taxon>Characeae</taxon>
        <taxon>Chara</taxon>
    </lineage>
</organism>
<dbReference type="GO" id="GO:0031648">
    <property type="term" value="P:protein destabilization"/>
    <property type="evidence" value="ECO:0007669"/>
    <property type="project" value="EnsemblPlants"/>
</dbReference>
<dbReference type="Gene3D" id="3.30.40.10">
    <property type="entry name" value="Zinc/RING finger domain, C3HC4 (zinc finger)"/>
    <property type="match status" value="2"/>
</dbReference>
<keyword evidence="9" id="KW-1185">Reference proteome</keyword>
<dbReference type="PANTHER" id="PTHR13063">
    <property type="entry name" value="ENOS INTERACTING PROTEIN"/>
    <property type="match status" value="1"/>
</dbReference>
<dbReference type="AlphaFoldDB" id="A0A388KH19"/>
<keyword evidence="3 4" id="KW-0539">Nucleus</keyword>
<dbReference type="Gramene" id="GBG69339">
    <property type="protein sequence ID" value="GBG69339"/>
    <property type="gene ID" value="CBR_g4035"/>
</dbReference>
<evidence type="ECO:0000256" key="2">
    <source>
        <dbReference type="ARBA" id="ARBA00008126"/>
    </source>
</evidence>
<evidence type="ECO:0000256" key="3">
    <source>
        <dbReference type="ARBA" id="ARBA00023242"/>
    </source>
</evidence>
<feature type="region of interest" description="Disordered" evidence="6">
    <location>
        <begin position="109"/>
        <end position="141"/>
    </location>
</feature>
<evidence type="ECO:0000259" key="7">
    <source>
        <dbReference type="PROSITE" id="PS50089"/>
    </source>
</evidence>
<dbReference type="Proteomes" id="UP000265515">
    <property type="component" value="Unassembled WGS sequence"/>
</dbReference>
<accession>A0A388KH19</accession>
<evidence type="ECO:0000313" key="9">
    <source>
        <dbReference type="Proteomes" id="UP000265515"/>
    </source>
</evidence>
<evidence type="ECO:0000256" key="4">
    <source>
        <dbReference type="PIRNR" id="PIRNR023577"/>
    </source>
</evidence>